<name>A0A0M0JS94_9EUKA</name>
<comment type="caution">
    <text evidence="9">The sequence shown here is derived from an EMBL/GenBank/DDBJ whole genome shotgun (WGS) entry which is preliminary data.</text>
</comment>
<keyword evidence="3 7" id="KW-0175">Coiled coil</keyword>
<proteinExistence type="inferred from homology"/>
<sequence>MGGELQFIVDRLNDPPFQMQLTMVAFDEKSPFELLEVVNEVMANLSSQHRIDLRDETPDATATRMLEFMRVLNYKISIEMQQAKAALLHGEPQLIYPMLAWMLQRLPELQKRAYLARFLVNVEVPEHMFTDEEVVEVYQNYKDLQEEFKEVHKTSDKYKSQLISPNEIKKAIMQMEEDKGMLEQKVENLKTKLADHERFEEMFEATHKLRLQQDEQVKLQDRLKDQKAQLLQAEARLNGMVERLNAQRSERSSSSQDARQTLEALEREVDSLEQRALETLPKEILLKQRRMEELQQVLAEPSVNEVEVAQMEQQQKQMARAVQQLEERKRAQNINPDDKLAMFRQQATLVAKKREAIAQRLATVGRERAGIEAELAEKAGDLAKVSDRPVLKGDEFRKYASELRGKTAVYKRYRAELSEIRAEWGVVSRTEGLLRQQERALAATLGEVEARRGLTGYGHTQEELEKVSAAKAEVDEVKGKTLEELSAVVAEINDKIKRHKNKLAPQIVKLRKMRTDVRDKETGYLEKKTLYNNTKAGIDSDLGTVRAEAEVALKEAAHEESNVYYYESLGQIETVKLQRSNDERAGRFRRTLPDGTQVRSYKELYAYKIKQQDAASKELRDRQKRIKENQGPNAKQVKMFKDLHKLLRCKVDMQQRARAEAVAAANMEQEETNVFTMPDDNGEVMGF</sequence>
<evidence type="ECO:0000313" key="9">
    <source>
        <dbReference type="EMBL" id="KOO29471.1"/>
    </source>
</evidence>
<keyword evidence="4" id="KW-0969">Cilium</keyword>
<dbReference type="GO" id="GO:0060271">
    <property type="term" value="P:cilium assembly"/>
    <property type="evidence" value="ECO:0007669"/>
    <property type="project" value="InterPro"/>
</dbReference>
<dbReference type="OrthoDB" id="276029at2759"/>
<dbReference type="AlphaFoldDB" id="A0A0M0JS94"/>
<evidence type="ECO:0000256" key="3">
    <source>
        <dbReference type="ARBA" id="ARBA00023054"/>
    </source>
</evidence>
<dbReference type="Proteomes" id="UP000037460">
    <property type="component" value="Unassembled WGS sequence"/>
</dbReference>
<comment type="subcellular location">
    <subcellularLocation>
        <location evidence="1">Cell projection</location>
        <location evidence="1">Cilium</location>
    </subcellularLocation>
</comment>
<comment type="similarity">
    <text evidence="6">Belongs to the IFT81 family.</text>
</comment>
<dbReference type="PANTHER" id="PTHR15614">
    <property type="entry name" value="INTRAFLAGELLAR TRANSPORT PROTEIN 81 HOMOLOG"/>
    <property type="match status" value="1"/>
</dbReference>
<feature type="coiled-coil region" evidence="7">
    <location>
        <begin position="141"/>
        <end position="275"/>
    </location>
</feature>
<evidence type="ECO:0000256" key="7">
    <source>
        <dbReference type="SAM" id="Coils"/>
    </source>
</evidence>
<dbReference type="InterPro" id="IPR041146">
    <property type="entry name" value="IFT81_CH"/>
</dbReference>
<evidence type="ECO:0000256" key="5">
    <source>
        <dbReference type="ARBA" id="ARBA00023273"/>
    </source>
</evidence>
<evidence type="ECO:0000256" key="1">
    <source>
        <dbReference type="ARBA" id="ARBA00004138"/>
    </source>
</evidence>
<evidence type="ECO:0000256" key="6">
    <source>
        <dbReference type="ARBA" id="ARBA00043983"/>
    </source>
</evidence>
<dbReference type="GO" id="GO:0030992">
    <property type="term" value="C:intraciliary transport particle B"/>
    <property type="evidence" value="ECO:0007669"/>
    <property type="project" value="InterPro"/>
</dbReference>
<evidence type="ECO:0000256" key="4">
    <source>
        <dbReference type="ARBA" id="ARBA00023069"/>
    </source>
</evidence>
<dbReference type="GO" id="GO:0042073">
    <property type="term" value="P:intraciliary transport"/>
    <property type="evidence" value="ECO:0007669"/>
    <property type="project" value="InterPro"/>
</dbReference>
<dbReference type="PANTHER" id="PTHR15614:SF2">
    <property type="entry name" value="INTRAFLAGELLAR TRANSPORT PROTEIN 81 HOMOLOG"/>
    <property type="match status" value="1"/>
</dbReference>
<evidence type="ECO:0000256" key="2">
    <source>
        <dbReference type="ARBA" id="ARBA00022794"/>
    </source>
</evidence>
<dbReference type="Pfam" id="PF18383">
    <property type="entry name" value="IFT81_CH"/>
    <property type="match status" value="1"/>
</dbReference>
<dbReference type="EMBL" id="JWZX01002410">
    <property type="protein sequence ID" value="KOO29471.1"/>
    <property type="molecule type" value="Genomic_DNA"/>
</dbReference>
<keyword evidence="2" id="KW-0970">Cilium biogenesis/degradation</keyword>
<feature type="domain" description="IFT81 calponin homology" evidence="8">
    <location>
        <begin position="4"/>
        <end position="123"/>
    </location>
</feature>
<keyword evidence="5" id="KW-0966">Cell projection</keyword>
<protein>
    <submittedName>
        <fullName evidence="9">Intraflagellar transport protein 81-like protein</fullName>
    </submittedName>
</protein>
<evidence type="ECO:0000259" key="8">
    <source>
        <dbReference type="Pfam" id="PF18383"/>
    </source>
</evidence>
<dbReference type="GO" id="GO:0015631">
    <property type="term" value="F:tubulin binding"/>
    <property type="evidence" value="ECO:0007669"/>
    <property type="project" value="InterPro"/>
</dbReference>
<keyword evidence="9" id="KW-0282">Flagellum</keyword>
<dbReference type="GO" id="GO:0036064">
    <property type="term" value="C:ciliary basal body"/>
    <property type="evidence" value="ECO:0007669"/>
    <property type="project" value="TreeGrafter"/>
</dbReference>
<feature type="coiled-coil region" evidence="7">
    <location>
        <begin position="304"/>
        <end position="335"/>
    </location>
</feature>
<dbReference type="InterPro" id="IPR029600">
    <property type="entry name" value="IFT81"/>
</dbReference>
<keyword evidence="10" id="KW-1185">Reference proteome</keyword>
<accession>A0A0M0JS94</accession>
<organism evidence="9 10">
    <name type="scientific">Chrysochromulina tobinii</name>
    <dbReference type="NCBI Taxonomy" id="1460289"/>
    <lineage>
        <taxon>Eukaryota</taxon>
        <taxon>Haptista</taxon>
        <taxon>Haptophyta</taxon>
        <taxon>Prymnesiophyceae</taxon>
        <taxon>Prymnesiales</taxon>
        <taxon>Chrysochromulinaceae</taxon>
        <taxon>Chrysochromulina</taxon>
    </lineage>
</organism>
<gene>
    <name evidence="9" type="ORF">Ctob_008815</name>
</gene>
<dbReference type="Gene3D" id="1.10.418.70">
    <property type="entry name" value="Intraflagellar transport protein 81, N-terminal domain"/>
    <property type="match status" value="1"/>
</dbReference>
<evidence type="ECO:0000313" key="10">
    <source>
        <dbReference type="Proteomes" id="UP000037460"/>
    </source>
</evidence>
<dbReference type="InterPro" id="IPR043016">
    <property type="entry name" value="IFT81_N_sf"/>
</dbReference>
<reference evidence="10" key="1">
    <citation type="journal article" date="2015" name="PLoS Genet.">
        <title>Genome Sequence and Transcriptome Analyses of Chrysochromulina tobin: Metabolic Tools for Enhanced Algal Fitness in the Prominent Order Prymnesiales (Haptophyceae).</title>
        <authorList>
            <person name="Hovde B.T."/>
            <person name="Deodato C.R."/>
            <person name="Hunsperger H.M."/>
            <person name="Ryken S.A."/>
            <person name="Yost W."/>
            <person name="Jha R.K."/>
            <person name="Patterson J."/>
            <person name="Monnat R.J. Jr."/>
            <person name="Barlow S.B."/>
            <person name="Starkenburg S.R."/>
            <person name="Cattolico R.A."/>
        </authorList>
    </citation>
    <scope>NUCLEOTIDE SEQUENCE</scope>
    <source>
        <strain evidence="10">CCMP291</strain>
    </source>
</reference>